<evidence type="ECO:0000259" key="3">
    <source>
        <dbReference type="Pfam" id="PF06808"/>
    </source>
</evidence>
<keyword evidence="2" id="KW-0812">Transmembrane</keyword>
<feature type="transmembrane region" description="Helical" evidence="2">
    <location>
        <begin position="602"/>
        <end position="626"/>
    </location>
</feature>
<evidence type="ECO:0000256" key="2">
    <source>
        <dbReference type="SAM" id="Phobius"/>
    </source>
</evidence>
<keyword evidence="5" id="KW-1185">Reference proteome</keyword>
<feature type="domain" description="TRAP C4-dicarboxylate transport system permease DctM subunit" evidence="3">
    <location>
        <begin position="138"/>
        <end position="595"/>
    </location>
</feature>
<feature type="transmembrane region" description="Helical" evidence="2">
    <location>
        <begin position="372"/>
        <end position="405"/>
    </location>
</feature>
<feature type="transmembrane region" description="Helical" evidence="2">
    <location>
        <begin position="35"/>
        <end position="55"/>
    </location>
</feature>
<sequence>MSEQRSSSTRLDLEAAEKLEKATDSELRFRDLSGLAAPMVSAALVALSVFHYWTAGFGIMTEHWHKAIHLAAVLALVFIMFPGGRLFSFGPKIGGVPVLDWVLATTIIIATIYLPVIFDELTFRIGMPNDMDMLMGTIMVVLTLEAVRRSMGITLPIIVCVFIAYALWGNLLSGVLAHPGSDWAGFVNHVYLTQEGIFGIPAKVVATYVFHFVLFGVIATRMGLGQFFIDIATIIAGRYAGGPAKVAVLASAMFGSISGSSIANTVTTGSLTIPAMKRVGYKPHFAGAVEAAASAGGQITPPIMGAAAFIMIEFLEITLTTLLIAAAIPAAMHFWGVFVQVHFEAKRLGLRGLEQSELPKLWPTLRDGWPTVIPLVLLVYVILAGYTPYLAAFVGITACVVVGFLNPRNRLTLKDLWIALDTGARYALAVGAAAAAVGMVVGVVTLTGAGFRVGFIVTQAAASAAAFFTPVLDLMPAGFVSLQGLTLFLTLLFVAIICVLMGAGIPTTALYIILAAIAAPSIVQLGVPPIAAHLFVLYFGILADLTPPVCVSAYAAAGIAGANPFRTGLTAFRLGIAKATVPFVFAYAPVMLIVTDGFTWDAFLLVTLTCAMGVLFIGIGLTGYAFTHMGLVSQLLLILGALLMIAPNGPLAIVGGALAAPVLLVNFLKSRREAPRPAVT</sequence>
<feature type="transmembrane region" description="Helical" evidence="2">
    <location>
        <begin position="576"/>
        <end position="595"/>
    </location>
</feature>
<feature type="transmembrane region" description="Helical" evidence="2">
    <location>
        <begin position="534"/>
        <end position="556"/>
    </location>
</feature>
<dbReference type="Pfam" id="PF06808">
    <property type="entry name" value="DctM"/>
    <property type="match status" value="1"/>
</dbReference>
<dbReference type="InterPro" id="IPR011853">
    <property type="entry name" value="TRAP_DctM-Dct_fused"/>
</dbReference>
<feature type="transmembrane region" description="Helical" evidence="2">
    <location>
        <begin position="638"/>
        <end position="668"/>
    </location>
</feature>
<evidence type="ECO:0000313" key="5">
    <source>
        <dbReference type="Proteomes" id="UP000553193"/>
    </source>
</evidence>
<dbReference type="NCBIfam" id="TIGR02123">
    <property type="entry name" value="TRAP_fused"/>
    <property type="match status" value="1"/>
</dbReference>
<keyword evidence="2" id="KW-0472">Membrane</keyword>
<dbReference type="RefSeq" id="WP_207018077.1">
    <property type="nucleotide sequence ID" value="NZ_JACIDJ010000001.1"/>
</dbReference>
<gene>
    <name evidence="4" type="ORF">GGQ83_001077</name>
</gene>
<organism evidence="4 5">
    <name type="scientific">Roseococcus suduntuyensis</name>
    <dbReference type="NCBI Taxonomy" id="455361"/>
    <lineage>
        <taxon>Bacteria</taxon>
        <taxon>Pseudomonadati</taxon>
        <taxon>Pseudomonadota</taxon>
        <taxon>Alphaproteobacteria</taxon>
        <taxon>Acetobacterales</taxon>
        <taxon>Roseomonadaceae</taxon>
        <taxon>Roseococcus</taxon>
    </lineage>
</organism>
<proteinExistence type="predicted"/>
<keyword evidence="1" id="KW-1003">Cell membrane</keyword>
<evidence type="ECO:0000256" key="1">
    <source>
        <dbReference type="RuleBase" id="RU369079"/>
    </source>
</evidence>
<dbReference type="GO" id="GO:0022857">
    <property type="term" value="F:transmembrane transporter activity"/>
    <property type="evidence" value="ECO:0007669"/>
    <property type="project" value="UniProtKB-UniRule"/>
</dbReference>
<feature type="transmembrane region" description="Helical" evidence="2">
    <location>
        <begin position="509"/>
        <end position="527"/>
    </location>
</feature>
<protein>
    <submittedName>
        <fullName evidence="4">TRAP transporter 4TM/12TM fusion protein</fullName>
    </submittedName>
</protein>
<feature type="transmembrane region" description="Helical" evidence="2">
    <location>
        <begin position="99"/>
        <end position="118"/>
    </location>
</feature>
<dbReference type="InterPro" id="IPR010656">
    <property type="entry name" value="DctM"/>
</dbReference>
<comment type="caution">
    <text evidence="4">The sequence shown here is derived from an EMBL/GenBank/DDBJ whole genome shotgun (WGS) entry which is preliminary data.</text>
</comment>
<feature type="transmembrane region" description="Helical" evidence="2">
    <location>
        <begin position="314"/>
        <end position="338"/>
    </location>
</feature>
<accession>A0A840A8X6</accession>
<feature type="transmembrane region" description="Helical" evidence="2">
    <location>
        <begin position="197"/>
        <end position="219"/>
    </location>
</feature>
<evidence type="ECO:0000313" key="4">
    <source>
        <dbReference type="EMBL" id="MBB3897651.1"/>
    </source>
</evidence>
<name>A0A840A8X6_9PROT</name>
<feature type="transmembrane region" description="Helical" evidence="2">
    <location>
        <begin position="130"/>
        <end position="147"/>
    </location>
</feature>
<dbReference type="EMBL" id="JACIDJ010000001">
    <property type="protein sequence ID" value="MBB3897651.1"/>
    <property type="molecule type" value="Genomic_DNA"/>
</dbReference>
<keyword evidence="2" id="KW-1133">Transmembrane helix</keyword>
<feature type="transmembrane region" description="Helical" evidence="2">
    <location>
        <begin position="426"/>
        <end position="447"/>
    </location>
</feature>
<feature type="transmembrane region" description="Helical" evidence="2">
    <location>
        <begin position="67"/>
        <end position="87"/>
    </location>
</feature>
<reference evidence="4 5" key="1">
    <citation type="submission" date="2020-08" db="EMBL/GenBank/DDBJ databases">
        <title>Genomic Encyclopedia of Type Strains, Phase IV (KMG-IV): sequencing the most valuable type-strain genomes for metagenomic binning, comparative biology and taxonomic classification.</title>
        <authorList>
            <person name="Goeker M."/>
        </authorList>
    </citation>
    <scope>NUCLEOTIDE SEQUENCE [LARGE SCALE GENOMIC DNA]</scope>
    <source>
        <strain evidence="4 5">DSM 19979</strain>
    </source>
</reference>
<dbReference type="GO" id="GO:0005886">
    <property type="term" value="C:plasma membrane"/>
    <property type="evidence" value="ECO:0007669"/>
    <property type="project" value="UniProtKB-SubCell"/>
</dbReference>
<keyword evidence="1" id="KW-0997">Cell inner membrane</keyword>
<keyword evidence="1" id="KW-0813">Transport</keyword>
<comment type="subcellular location">
    <subcellularLocation>
        <location evidence="1">Cell inner membrane</location>
        <topology evidence="1">Multi-pass membrane protein</topology>
    </subcellularLocation>
</comment>
<feature type="transmembrane region" description="Helical" evidence="2">
    <location>
        <begin position="484"/>
        <end position="503"/>
    </location>
</feature>
<dbReference type="AlphaFoldDB" id="A0A840A8X6"/>
<dbReference type="PANTHER" id="PTHR43849:SF2">
    <property type="entry name" value="BLL3936 PROTEIN"/>
    <property type="match status" value="1"/>
</dbReference>
<feature type="transmembrane region" description="Helical" evidence="2">
    <location>
        <begin position="154"/>
        <end position="177"/>
    </location>
</feature>
<dbReference type="PANTHER" id="PTHR43849">
    <property type="entry name" value="BLL3936 PROTEIN"/>
    <property type="match status" value="1"/>
</dbReference>
<comment type="function">
    <text evidence="1">Part of the tripartite ATP-independent periplasmic (TRAP) transport system.</text>
</comment>
<dbReference type="Proteomes" id="UP000553193">
    <property type="component" value="Unassembled WGS sequence"/>
</dbReference>